<feature type="compositionally biased region" description="Polar residues" evidence="1">
    <location>
        <begin position="116"/>
        <end position="126"/>
    </location>
</feature>
<evidence type="ECO:0000256" key="1">
    <source>
        <dbReference type="SAM" id="MobiDB-lite"/>
    </source>
</evidence>
<dbReference type="Proteomes" id="UP000664940">
    <property type="component" value="Unassembled WGS sequence"/>
</dbReference>
<protein>
    <submittedName>
        <fullName evidence="2">Uncharacterized protein</fullName>
    </submittedName>
</protein>
<comment type="caution">
    <text evidence="2">The sequence shown here is derived from an EMBL/GenBank/DDBJ whole genome shotgun (WGS) entry which is preliminary data.</text>
</comment>
<organism evidence="2 3">
    <name type="scientific">Phyllostomus discolor</name>
    <name type="common">pale spear-nosed bat</name>
    <dbReference type="NCBI Taxonomy" id="89673"/>
    <lineage>
        <taxon>Eukaryota</taxon>
        <taxon>Metazoa</taxon>
        <taxon>Chordata</taxon>
        <taxon>Craniata</taxon>
        <taxon>Vertebrata</taxon>
        <taxon>Euteleostomi</taxon>
        <taxon>Mammalia</taxon>
        <taxon>Eutheria</taxon>
        <taxon>Laurasiatheria</taxon>
        <taxon>Chiroptera</taxon>
        <taxon>Yangochiroptera</taxon>
        <taxon>Phyllostomidae</taxon>
        <taxon>Phyllostominae</taxon>
        <taxon>Phyllostomus</taxon>
    </lineage>
</organism>
<sequence length="146" mass="15539">MGPVSTRAGDRWFRCFLRRCVKGFKDKVSHGLSHCTVPSPEREGMGGREGPGVFACGVAAPVGPPCQAPPWWPRGTLTVPKPAPSGPSRASTTETGGPFAPGHGSHRAEVSGSLPERSQSLSQEHTPSLAPRNWPLIGGRRPGRWK</sequence>
<dbReference type="EMBL" id="JABVXQ010000004">
    <property type="protein sequence ID" value="KAF6114425.1"/>
    <property type="molecule type" value="Genomic_DNA"/>
</dbReference>
<name>A0A834ARU5_9CHIR</name>
<evidence type="ECO:0000313" key="3">
    <source>
        <dbReference type="Proteomes" id="UP000664940"/>
    </source>
</evidence>
<accession>A0A834ARU5</accession>
<proteinExistence type="predicted"/>
<gene>
    <name evidence="2" type="ORF">HJG60_010426</name>
</gene>
<feature type="region of interest" description="Disordered" evidence="1">
    <location>
        <begin position="67"/>
        <end position="146"/>
    </location>
</feature>
<dbReference type="AlphaFoldDB" id="A0A834ARU5"/>
<reference evidence="2 3" key="1">
    <citation type="journal article" date="2020" name="Nature">
        <title>Six reference-quality genomes reveal evolution of bat adaptations.</title>
        <authorList>
            <person name="Jebb D."/>
            <person name="Huang Z."/>
            <person name="Pippel M."/>
            <person name="Hughes G.M."/>
            <person name="Lavrichenko K."/>
            <person name="Devanna P."/>
            <person name="Winkler S."/>
            <person name="Jermiin L.S."/>
            <person name="Skirmuntt E.C."/>
            <person name="Katzourakis A."/>
            <person name="Burkitt-Gray L."/>
            <person name="Ray D.A."/>
            <person name="Sullivan K.A.M."/>
            <person name="Roscito J.G."/>
            <person name="Kirilenko B.M."/>
            <person name="Davalos L.M."/>
            <person name="Corthals A.P."/>
            <person name="Power M.L."/>
            <person name="Jones G."/>
            <person name="Ransome R.D."/>
            <person name="Dechmann D.K.N."/>
            <person name="Locatelli A.G."/>
            <person name="Puechmaille S.J."/>
            <person name="Fedrigo O."/>
            <person name="Jarvis E.D."/>
            <person name="Hiller M."/>
            <person name="Vernes S.C."/>
            <person name="Myers E.W."/>
            <person name="Teeling E.C."/>
        </authorList>
    </citation>
    <scope>NUCLEOTIDE SEQUENCE [LARGE SCALE GENOMIC DNA]</scope>
    <source>
        <strain evidence="2">Bat1K_MPI-CBG_1</strain>
    </source>
</reference>
<evidence type="ECO:0000313" key="2">
    <source>
        <dbReference type="EMBL" id="KAF6114425.1"/>
    </source>
</evidence>